<dbReference type="Proteomes" id="UP000807353">
    <property type="component" value="Unassembled WGS sequence"/>
</dbReference>
<comment type="caution">
    <text evidence="1">The sequence shown here is derived from an EMBL/GenBank/DDBJ whole genome shotgun (WGS) entry which is preliminary data.</text>
</comment>
<dbReference type="SUPFAM" id="SSF52047">
    <property type="entry name" value="RNI-like"/>
    <property type="match status" value="1"/>
</dbReference>
<organism evidence="1 2">
    <name type="scientific">Collybia nuda</name>
    <dbReference type="NCBI Taxonomy" id="64659"/>
    <lineage>
        <taxon>Eukaryota</taxon>
        <taxon>Fungi</taxon>
        <taxon>Dikarya</taxon>
        <taxon>Basidiomycota</taxon>
        <taxon>Agaricomycotina</taxon>
        <taxon>Agaricomycetes</taxon>
        <taxon>Agaricomycetidae</taxon>
        <taxon>Agaricales</taxon>
        <taxon>Tricholomatineae</taxon>
        <taxon>Clitocybaceae</taxon>
        <taxon>Collybia</taxon>
    </lineage>
</organism>
<reference evidence="1" key="1">
    <citation type="submission" date="2020-11" db="EMBL/GenBank/DDBJ databases">
        <authorList>
            <consortium name="DOE Joint Genome Institute"/>
            <person name="Ahrendt S."/>
            <person name="Riley R."/>
            <person name="Andreopoulos W."/>
            <person name="Labutti K."/>
            <person name="Pangilinan J."/>
            <person name="Ruiz-Duenas F.J."/>
            <person name="Barrasa J.M."/>
            <person name="Sanchez-Garcia M."/>
            <person name="Camarero S."/>
            <person name="Miyauchi S."/>
            <person name="Serrano A."/>
            <person name="Linde D."/>
            <person name="Babiker R."/>
            <person name="Drula E."/>
            <person name="Ayuso-Fernandez I."/>
            <person name="Pacheco R."/>
            <person name="Padilla G."/>
            <person name="Ferreira P."/>
            <person name="Barriuso J."/>
            <person name="Kellner H."/>
            <person name="Castanera R."/>
            <person name="Alfaro M."/>
            <person name="Ramirez L."/>
            <person name="Pisabarro A.G."/>
            <person name="Kuo A."/>
            <person name="Tritt A."/>
            <person name="Lipzen A."/>
            <person name="He G."/>
            <person name="Yan M."/>
            <person name="Ng V."/>
            <person name="Cullen D."/>
            <person name="Martin F."/>
            <person name="Rosso M.-N."/>
            <person name="Henrissat B."/>
            <person name="Hibbett D."/>
            <person name="Martinez A.T."/>
            <person name="Grigoriev I.V."/>
        </authorList>
    </citation>
    <scope>NUCLEOTIDE SEQUENCE</scope>
    <source>
        <strain evidence="1">CBS 247.69</strain>
    </source>
</reference>
<dbReference type="EMBL" id="MU150400">
    <property type="protein sequence ID" value="KAF9456849.1"/>
    <property type="molecule type" value="Genomic_DNA"/>
</dbReference>
<name>A0A9P6CD96_9AGAR</name>
<dbReference type="InterPro" id="IPR032675">
    <property type="entry name" value="LRR_dom_sf"/>
</dbReference>
<dbReference type="PANTHER" id="PTHR38926">
    <property type="entry name" value="F-BOX DOMAIN CONTAINING PROTEIN, EXPRESSED"/>
    <property type="match status" value="1"/>
</dbReference>
<accession>A0A9P6CD96</accession>
<sequence length="464" mass="52787">MSQTQLDTRKIITRTPEASYHPELPHEKLPVELWSEIFVYCLEGAYVKPLGRADQGDGGERQLPWVLGRVCLGWRRIVLNEPRLWNRVQVPHTPLTLEGSVADYYLNMARSLFSLSKGMLISFSTTHYLKTHHGSVDLANPLPELLVPHAKQFRKLSIQSPCLWIYSILELPSGSFQSLEVLTLRLRGPSIIKAIKNPHLYEAFRDCARLRRVHFVGDGPSVHMVPSLILMPWDQLRHVTFDKVSMPFEEGILLLERCKNIMECSLCFDYMPRSTFAVSALVLPHLQSLCLAFDVQMDRFLAPLTLPSLRKLKFKSSKRWLRWSKGTIEQLVQRSGCRIELLHSTIMIRADDIAPLLKACPAIVDLSIPSSFISNLVIKAMINADLVRSLEVVDFAVDSMDLFLDLVEARSPCPGRALGFRGICKATGHFSGTGSDIDSLPWDRYEDVRRRLLKDHRTISFKMS</sequence>
<proteinExistence type="predicted"/>
<dbReference type="AlphaFoldDB" id="A0A9P6CD96"/>
<evidence type="ECO:0008006" key="3">
    <source>
        <dbReference type="Google" id="ProtNLM"/>
    </source>
</evidence>
<dbReference type="PANTHER" id="PTHR38926:SF5">
    <property type="entry name" value="F-BOX AND LEUCINE-RICH REPEAT PROTEIN 6"/>
    <property type="match status" value="1"/>
</dbReference>
<evidence type="ECO:0000313" key="2">
    <source>
        <dbReference type="Proteomes" id="UP000807353"/>
    </source>
</evidence>
<evidence type="ECO:0000313" key="1">
    <source>
        <dbReference type="EMBL" id="KAF9456849.1"/>
    </source>
</evidence>
<dbReference type="OrthoDB" id="2269034at2759"/>
<gene>
    <name evidence="1" type="ORF">BDZ94DRAFT_1326687</name>
</gene>
<dbReference type="Gene3D" id="3.80.10.10">
    <property type="entry name" value="Ribonuclease Inhibitor"/>
    <property type="match status" value="1"/>
</dbReference>
<protein>
    <recommendedName>
        <fullName evidence="3">F-box domain-containing protein</fullName>
    </recommendedName>
</protein>
<keyword evidence="2" id="KW-1185">Reference proteome</keyword>